<dbReference type="PROSITE" id="PS50216">
    <property type="entry name" value="DHHC"/>
    <property type="match status" value="1"/>
</dbReference>
<dbReference type="AlphaFoldDB" id="A0AAV0TBU2"/>
<dbReference type="EMBL" id="CANTFL010000198">
    <property type="protein sequence ID" value="CAI5718069.1"/>
    <property type="molecule type" value="Genomic_DNA"/>
</dbReference>
<dbReference type="InterPro" id="IPR001594">
    <property type="entry name" value="Palmitoyltrfase_DHHC"/>
</dbReference>
<feature type="transmembrane region" description="Helical" evidence="8">
    <location>
        <begin position="74"/>
        <end position="96"/>
    </location>
</feature>
<keyword evidence="11" id="KW-1185">Reference proteome</keyword>
<dbReference type="PANTHER" id="PTHR22883">
    <property type="entry name" value="ZINC FINGER DHHC DOMAIN CONTAINING PROTEIN"/>
    <property type="match status" value="1"/>
</dbReference>
<organism evidence="10 11">
    <name type="scientific">Hyaloperonospora brassicae</name>
    <name type="common">Brassica downy mildew</name>
    <name type="synonym">Peronospora brassicae</name>
    <dbReference type="NCBI Taxonomy" id="162125"/>
    <lineage>
        <taxon>Eukaryota</taxon>
        <taxon>Sar</taxon>
        <taxon>Stramenopiles</taxon>
        <taxon>Oomycota</taxon>
        <taxon>Peronosporomycetes</taxon>
        <taxon>Peronosporales</taxon>
        <taxon>Peronosporaceae</taxon>
        <taxon>Hyaloperonospora</taxon>
    </lineage>
</organism>
<protein>
    <recommendedName>
        <fullName evidence="8">Palmitoyltransferase</fullName>
        <ecNumber evidence="8">2.3.1.225</ecNumber>
    </recommendedName>
</protein>
<evidence type="ECO:0000256" key="6">
    <source>
        <dbReference type="ARBA" id="ARBA00023315"/>
    </source>
</evidence>
<reference evidence="10" key="1">
    <citation type="submission" date="2022-12" db="EMBL/GenBank/DDBJ databases">
        <authorList>
            <person name="Webb A."/>
        </authorList>
    </citation>
    <scope>NUCLEOTIDE SEQUENCE</scope>
    <source>
        <strain evidence="10">Hp1</strain>
    </source>
</reference>
<gene>
    <name evidence="10" type="ORF">HBR001_LOCUS1939</name>
</gene>
<evidence type="ECO:0000256" key="8">
    <source>
        <dbReference type="RuleBase" id="RU079119"/>
    </source>
</evidence>
<evidence type="ECO:0000313" key="10">
    <source>
        <dbReference type="EMBL" id="CAI5718069.1"/>
    </source>
</evidence>
<dbReference type="GO" id="GO:0005794">
    <property type="term" value="C:Golgi apparatus"/>
    <property type="evidence" value="ECO:0007669"/>
    <property type="project" value="TreeGrafter"/>
</dbReference>
<comment type="catalytic activity">
    <reaction evidence="8">
        <text>L-cysteinyl-[protein] + hexadecanoyl-CoA = S-hexadecanoyl-L-cysteinyl-[protein] + CoA</text>
        <dbReference type="Rhea" id="RHEA:36683"/>
        <dbReference type="Rhea" id="RHEA-COMP:10131"/>
        <dbReference type="Rhea" id="RHEA-COMP:11032"/>
        <dbReference type="ChEBI" id="CHEBI:29950"/>
        <dbReference type="ChEBI" id="CHEBI:57287"/>
        <dbReference type="ChEBI" id="CHEBI:57379"/>
        <dbReference type="ChEBI" id="CHEBI:74151"/>
        <dbReference type="EC" id="2.3.1.225"/>
    </reaction>
</comment>
<comment type="similarity">
    <text evidence="7">Belongs to the DHHC palmitoyltransferase family. PFA5 subfamily.</text>
</comment>
<comment type="caution">
    <text evidence="10">The sequence shown here is derived from an EMBL/GenBank/DDBJ whole genome shotgun (WGS) entry which is preliminary data.</text>
</comment>
<evidence type="ECO:0000256" key="7">
    <source>
        <dbReference type="ARBA" id="ARBA00038298"/>
    </source>
</evidence>
<name>A0AAV0TBU2_HYABA</name>
<comment type="subcellular location">
    <subcellularLocation>
        <location evidence="1">Membrane</location>
        <topology evidence="1">Multi-pass membrane protein</topology>
    </subcellularLocation>
</comment>
<dbReference type="GO" id="GO:0005783">
    <property type="term" value="C:endoplasmic reticulum"/>
    <property type="evidence" value="ECO:0007669"/>
    <property type="project" value="TreeGrafter"/>
</dbReference>
<keyword evidence="2 8" id="KW-0808">Transferase</keyword>
<keyword evidence="6 8" id="KW-0012">Acyltransferase</keyword>
<dbReference type="Pfam" id="PF01529">
    <property type="entry name" value="DHHC"/>
    <property type="match status" value="1"/>
</dbReference>
<dbReference type="EC" id="2.3.1.225" evidence="8"/>
<keyword evidence="4 8" id="KW-1133">Transmembrane helix</keyword>
<dbReference type="GO" id="GO:0016020">
    <property type="term" value="C:membrane"/>
    <property type="evidence" value="ECO:0007669"/>
    <property type="project" value="UniProtKB-SubCell"/>
</dbReference>
<dbReference type="PANTHER" id="PTHR22883:SF23">
    <property type="entry name" value="PALMITOYLTRANSFERASE ZDHHC6"/>
    <property type="match status" value="1"/>
</dbReference>
<proteinExistence type="inferred from homology"/>
<comment type="domain">
    <text evidence="8">The DHHC domain is required for palmitoyltransferase activity.</text>
</comment>
<dbReference type="GO" id="GO:0006612">
    <property type="term" value="P:protein targeting to membrane"/>
    <property type="evidence" value="ECO:0007669"/>
    <property type="project" value="TreeGrafter"/>
</dbReference>
<evidence type="ECO:0000259" key="9">
    <source>
        <dbReference type="Pfam" id="PF01529"/>
    </source>
</evidence>
<evidence type="ECO:0000256" key="2">
    <source>
        <dbReference type="ARBA" id="ARBA00022679"/>
    </source>
</evidence>
<feature type="transmembrane region" description="Helical" evidence="8">
    <location>
        <begin position="48"/>
        <end position="68"/>
    </location>
</feature>
<dbReference type="Proteomes" id="UP001162031">
    <property type="component" value="Unassembled WGS sequence"/>
</dbReference>
<dbReference type="InterPro" id="IPR039859">
    <property type="entry name" value="PFA4/ZDH16/20/ERF2-like"/>
</dbReference>
<dbReference type="GO" id="GO:0019706">
    <property type="term" value="F:protein-cysteine S-palmitoyltransferase activity"/>
    <property type="evidence" value="ECO:0007669"/>
    <property type="project" value="UniProtKB-EC"/>
</dbReference>
<evidence type="ECO:0000313" key="11">
    <source>
        <dbReference type="Proteomes" id="UP001162031"/>
    </source>
</evidence>
<sequence>MSRYHRHSLARARRRCCVRFGHTRVLCSLLGHDRYGYFPTTCHVGPHWGCLLVTYCLAIGPFVVLVLLVDELLLGLQVALCASMCLTTVSLTMVACSDPGVVFHDVDTDVEDGETGIVCAQCEVRRPLDASHCSDCGVCVRELDHHCPWTGKCVGKRTIKLFYVFLTLISLHCMLVGAVCLVTFAAT</sequence>
<evidence type="ECO:0000256" key="4">
    <source>
        <dbReference type="ARBA" id="ARBA00022989"/>
    </source>
</evidence>
<evidence type="ECO:0000256" key="3">
    <source>
        <dbReference type="ARBA" id="ARBA00022692"/>
    </source>
</evidence>
<keyword evidence="5 8" id="KW-0472">Membrane</keyword>
<evidence type="ECO:0000256" key="1">
    <source>
        <dbReference type="ARBA" id="ARBA00004141"/>
    </source>
</evidence>
<accession>A0AAV0TBU2</accession>
<feature type="transmembrane region" description="Helical" evidence="8">
    <location>
        <begin position="161"/>
        <end position="186"/>
    </location>
</feature>
<evidence type="ECO:0000256" key="5">
    <source>
        <dbReference type="ARBA" id="ARBA00023136"/>
    </source>
</evidence>
<feature type="domain" description="Palmitoyltransferase DHHC" evidence="9">
    <location>
        <begin position="118"/>
        <end position="185"/>
    </location>
</feature>
<keyword evidence="3 8" id="KW-0812">Transmembrane</keyword>